<sequence length="75" mass="8164">MGIGGMSLRGLMAKWLGPDAPALARITRMRDDVNPRGYVQVELEGPSGALCLMFFRHADGSWCVFPPCNRGGRQA</sequence>
<dbReference type="EMBL" id="FMSH01000277">
    <property type="protein sequence ID" value="SCU76886.1"/>
    <property type="molecule type" value="Genomic_DNA"/>
</dbReference>
<proteinExistence type="predicted"/>
<dbReference type="AlphaFoldDB" id="A0A1K0JP77"/>
<name>A0A1K0JP77_CUPNE</name>
<reference evidence="1" key="1">
    <citation type="submission" date="2016-09" db="EMBL/GenBank/DDBJ databases">
        <authorList>
            <person name="Capua I."/>
            <person name="De Benedictis P."/>
            <person name="Joannis T."/>
            <person name="Lombin L.H."/>
            <person name="Cattoli G."/>
        </authorList>
    </citation>
    <scope>NUCLEOTIDE SEQUENCE</scope>
    <source>
        <strain evidence="1">B9</strain>
    </source>
</reference>
<gene>
    <name evidence="1" type="ORF">CNECB9_3480043</name>
</gene>
<accession>A0A1K0JP77</accession>
<dbReference type="RefSeq" id="WP_340526597.1">
    <property type="nucleotide sequence ID" value="NZ_FMSH01000277.1"/>
</dbReference>
<protein>
    <submittedName>
        <fullName evidence="1">Uncharacterized protein</fullName>
    </submittedName>
</protein>
<evidence type="ECO:0000313" key="1">
    <source>
        <dbReference type="EMBL" id="SCU76886.1"/>
    </source>
</evidence>
<organism evidence="1">
    <name type="scientific">Cupriavidus necator</name>
    <name type="common">Alcaligenes eutrophus</name>
    <name type="synonym">Ralstonia eutropha</name>
    <dbReference type="NCBI Taxonomy" id="106590"/>
    <lineage>
        <taxon>Bacteria</taxon>
        <taxon>Pseudomonadati</taxon>
        <taxon>Pseudomonadota</taxon>
        <taxon>Betaproteobacteria</taxon>
        <taxon>Burkholderiales</taxon>
        <taxon>Burkholderiaceae</taxon>
        <taxon>Cupriavidus</taxon>
    </lineage>
</organism>